<keyword evidence="3" id="KW-1185">Reference proteome</keyword>
<dbReference type="RefSeq" id="WP_071090419.1">
    <property type="nucleotide sequence ID" value="NZ_MBLM01000161.1"/>
</dbReference>
<proteinExistence type="predicted"/>
<dbReference type="InterPro" id="IPR045528">
    <property type="entry name" value="DO-GTPase2"/>
</dbReference>
<dbReference type="EMBL" id="MBLM01000161">
    <property type="protein sequence ID" value="OHV29597.1"/>
    <property type="molecule type" value="Genomic_DNA"/>
</dbReference>
<feature type="domain" description="Double-GTPase 2" evidence="1">
    <location>
        <begin position="84"/>
        <end position="255"/>
    </location>
</feature>
<dbReference type="AlphaFoldDB" id="A0A1S1Q7M3"/>
<dbReference type="Pfam" id="PF19993">
    <property type="entry name" value="DO-GTPase2"/>
    <property type="match status" value="1"/>
</dbReference>
<organism evidence="2 3">
    <name type="scientific">Parafrankia colletiae</name>
    <dbReference type="NCBI Taxonomy" id="573497"/>
    <lineage>
        <taxon>Bacteria</taxon>
        <taxon>Bacillati</taxon>
        <taxon>Actinomycetota</taxon>
        <taxon>Actinomycetes</taxon>
        <taxon>Frankiales</taxon>
        <taxon>Frankiaceae</taxon>
        <taxon>Parafrankia</taxon>
    </lineage>
</organism>
<gene>
    <name evidence="2" type="ORF">CC117_28970</name>
</gene>
<evidence type="ECO:0000259" key="1">
    <source>
        <dbReference type="Pfam" id="PF19993"/>
    </source>
</evidence>
<evidence type="ECO:0000313" key="3">
    <source>
        <dbReference type="Proteomes" id="UP000179627"/>
    </source>
</evidence>
<dbReference type="Gene3D" id="3.40.50.300">
    <property type="entry name" value="P-loop containing nucleotide triphosphate hydrolases"/>
    <property type="match status" value="1"/>
</dbReference>
<evidence type="ECO:0000313" key="2">
    <source>
        <dbReference type="EMBL" id="OHV29597.1"/>
    </source>
</evidence>
<dbReference type="Proteomes" id="UP000179627">
    <property type="component" value="Unassembled WGS sequence"/>
</dbReference>
<dbReference type="SUPFAM" id="SSF52540">
    <property type="entry name" value="P-loop containing nucleoside triphosphate hydrolases"/>
    <property type="match status" value="1"/>
</dbReference>
<accession>A0A1S1Q7M3</accession>
<comment type="caution">
    <text evidence="2">The sequence shown here is derived from an EMBL/GenBank/DDBJ whole genome shotgun (WGS) entry which is preliminary data.</text>
</comment>
<dbReference type="InterPro" id="IPR027417">
    <property type="entry name" value="P-loop_NTPase"/>
</dbReference>
<sequence>MTTPLGPTEVRCPICLDVFDWDDTDLFVFRDGAYVPLDLTGVSDPVKRHDEMIGMYRRCPNPSADMAERHFLPISYASSGPPLVIGLVGRTESGKSHLLASIISELERGGLSPLGLNAAPVDEESHRRYLREHVASFVDGGRAIEHTARVQRDAMVTFTDAVLVGGGGRERAVAFFDVAGDDLAVRTRSMRFVLALDALIFVVDPEYALRQGAPSDGDVAFETVMARLRAQPGLTERLPVAIVVSKSDIYRFEQPVARWYRRPSLSAYLDGQPDPAEIAAESRDAFAFLHSRGARAWLRPYETFRHSTLHFVSATGSKAVADERTGGHKVFPRGVRPRRVLDPLGAIFAMSGLLGDEAARKAGA</sequence>
<protein>
    <recommendedName>
        <fullName evidence="1">Double-GTPase 2 domain-containing protein</fullName>
    </recommendedName>
</protein>
<reference evidence="3" key="1">
    <citation type="submission" date="2016-07" db="EMBL/GenBank/DDBJ databases">
        <title>Sequence Frankia sp. strain CcI1.17.</title>
        <authorList>
            <person name="Ghodhbane-Gtari F."/>
            <person name="Swanson E."/>
            <person name="Gueddou A."/>
            <person name="Morris K."/>
            <person name="Hezbri K."/>
            <person name="Ktari A."/>
            <person name="Nouioui I."/>
            <person name="Abebe-Akele F."/>
            <person name="Simpson S."/>
            <person name="Thomas K."/>
            <person name="Gtari M."/>
            <person name="Tisa L.S."/>
            <person name="Hurst S."/>
        </authorList>
    </citation>
    <scope>NUCLEOTIDE SEQUENCE [LARGE SCALE GENOMIC DNA]</scope>
    <source>
        <strain evidence="3">Cc1.17</strain>
    </source>
</reference>
<name>A0A1S1Q7M3_9ACTN</name>
<dbReference type="OrthoDB" id="5171766at2"/>